<organism evidence="2 3">
    <name type="scientific">Cephalotus follicularis</name>
    <name type="common">Albany pitcher plant</name>
    <dbReference type="NCBI Taxonomy" id="3775"/>
    <lineage>
        <taxon>Eukaryota</taxon>
        <taxon>Viridiplantae</taxon>
        <taxon>Streptophyta</taxon>
        <taxon>Embryophyta</taxon>
        <taxon>Tracheophyta</taxon>
        <taxon>Spermatophyta</taxon>
        <taxon>Magnoliopsida</taxon>
        <taxon>eudicotyledons</taxon>
        <taxon>Gunneridae</taxon>
        <taxon>Pentapetalae</taxon>
        <taxon>rosids</taxon>
        <taxon>fabids</taxon>
        <taxon>Oxalidales</taxon>
        <taxon>Cephalotaceae</taxon>
        <taxon>Cephalotus</taxon>
    </lineage>
</organism>
<feature type="compositionally biased region" description="Basic residues" evidence="1">
    <location>
        <begin position="85"/>
        <end position="101"/>
    </location>
</feature>
<evidence type="ECO:0000256" key="1">
    <source>
        <dbReference type="SAM" id="MobiDB-lite"/>
    </source>
</evidence>
<dbReference type="Proteomes" id="UP000187406">
    <property type="component" value="Unassembled WGS sequence"/>
</dbReference>
<name>A0A1Q3BDU4_CEPFO</name>
<feature type="compositionally biased region" description="Basic and acidic residues" evidence="1">
    <location>
        <begin position="102"/>
        <end position="126"/>
    </location>
</feature>
<feature type="compositionally biased region" description="Basic and acidic residues" evidence="1">
    <location>
        <begin position="71"/>
        <end position="84"/>
    </location>
</feature>
<comment type="caution">
    <text evidence="2">The sequence shown here is derived from an EMBL/GenBank/DDBJ whole genome shotgun (WGS) entry which is preliminary data.</text>
</comment>
<dbReference type="InParanoid" id="A0A1Q3BDU4"/>
<reference evidence="3" key="1">
    <citation type="submission" date="2016-04" db="EMBL/GenBank/DDBJ databases">
        <title>Cephalotus genome sequencing.</title>
        <authorList>
            <person name="Fukushima K."/>
            <person name="Hasebe M."/>
            <person name="Fang X."/>
        </authorList>
    </citation>
    <scope>NUCLEOTIDE SEQUENCE [LARGE SCALE GENOMIC DNA]</scope>
    <source>
        <strain evidence="3">cv. St1</strain>
    </source>
</reference>
<feature type="region of interest" description="Disordered" evidence="1">
    <location>
        <begin position="63"/>
        <end position="139"/>
    </location>
</feature>
<sequence>YKSGPCCCISLQHSLSNIAEVARKKNGHSSSAVGAEFLQVSRDLYMFIYIRTWFRGGSFPFSSFGGGSGRLEGEREQARNEKERKKTGKQGEKRKKKKKNGRREEKKKTAEERKKEEKERKKRELAAENGRATSEMGAR</sequence>
<evidence type="ECO:0000313" key="2">
    <source>
        <dbReference type="EMBL" id="GAV66069.1"/>
    </source>
</evidence>
<evidence type="ECO:0000313" key="3">
    <source>
        <dbReference type="Proteomes" id="UP000187406"/>
    </source>
</evidence>
<protein>
    <submittedName>
        <fullName evidence="2">Uncharacterized protein</fullName>
    </submittedName>
</protein>
<proteinExistence type="predicted"/>
<gene>
    <name evidence="2" type="ORF">CFOL_v3_09580</name>
</gene>
<keyword evidence="3" id="KW-1185">Reference proteome</keyword>
<dbReference type="AlphaFoldDB" id="A0A1Q3BDU4"/>
<dbReference type="EMBL" id="BDDD01000451">
    <property type="protein sequence ID" value="GAV66069.1"/>
    <property type="molecule type" value="Genomic_DNA"/>
</dbReference>
<feature type="non-terminal residue" evidence="2">
    <location>
        <position position="1"/>
    </location>
</feature>
<accession>A0A1Q3BDU4</accession>